<dbReference type="Pfam" id="PF24481">
    <property type="entry name" value="CT398_CC"/>
    <property type="match status" value="1"/>
</dbReference>
<dbReference type="InterPro" id="IPR056003">
    <property type="entry name" value="CT398_CC_hairpin"/>
</dbReference>
<dbReference type="Proteomes" id="UP000824190">
    <property type="component" value="Unassembled WGS sequence"/>
</dbReference>
<feature type="domain" description="C4-type zinc ribbon" evidence="2">
    <location>
        <begin position="206"/>
        <end position="238"/>
    </location>
</feature>
<organism evidence="4 5">
    <name type="scientific">Candidatus Corynebacterium avicola</name>
    <dbReference type="NCBI Taxonomy" id="2838527"/>
    <lineage>
        <taxon>Bacteria</taxon>
        <taxon>Bacillati</taxon>
        <taxon>Actinomycetota</taxon>
        <taxon>Actinomycetes</taxon>
        <taxon>Mycobacteriales</taxon>
        <taxon>Corynebacteriaceae</taxon>
        <taxon>Corynebacterium</taxon>
    </lineage>
</organism>
<reference evidence="4" key="2">
    <citation type="submission" date="2021-04" db="EMBL/GenBank/DDBJ databases">
        <authorList>
            <person name="Gilroy R."/>
        </authorList>
    </citation>
    <scope>NUCLEOTIDE SEQUENCE</scope>
    <source>
        <strain evidence="4">CHK32-1732</strain>
    </source>
</reference>
<dbReference type="InterPro" id="IPR003743">
    <property type="entry name" value="Zf-RING_7"/>
</dbReference>
<dbReference type="Gene3D" id="1.10.287.1490">
    <property type="match status" value="1"/>
</dbReference>
<reference evidence="4" key="1">
    <citation type="journal article" date="2021" name="PeerJ">
        <title>Extensive microbial diversity within the chicken gut microbiome revealed by metagenomics and culture.</title>
        <authorList>
            <person name="Gilroy R."/>
            <person name="Ravi A."/>
            <person name="Getino M."/>
            <person name="Pursley I."/>
            <person name="Horton D.L."/>
            <person name="Alikhan N.F."/>
            <person name="Baker D."/>
            <person name="Gharbi K."/>
            <person name="Hall N."/>
            <person name="Watson M."/>
            <person name="Adriaenssens E.M."/>
            <person name="Foster-Nyarko E."/>
            <person name="Jarju S."/>
            <person name="Secka A."/>
            <person name="Antonio M."/>
            <person name="Oren A."/>
            <person name="Chaudhuri R.R."/>
            <person name="La Ragione R."/>
            <person name="Hildebrand F."/>
            <person name="Pallen M.J."/>
        </authorList>
    </citation>
    <scope>NUCLEOTIDE SEQUENCE</scope>
    <source>
        <strain evidence="4">CHK32-1732</strain>
    </source>
</reference>
<feature type="domain" description="CT398-like coiled coil hairpin" evidence="3">
    <location>
        <begin position="11"/>
        <end position="188"/>
    </location>
</feature>
<name>A0A9D1RT72_9CORY</name>
<sequence>MSSAPEVLRELAEVDERVRHLTARRQSLSETEEVTARSTKVRTLRADLVGLRRRSDDLDTTVRRLNQDAERLRERRRQDIEGLRSVTDVERRRDLRHDLAVAERRLAEVEEAFTREERLLATFTGPAGATDTVAATAAELESAQAELDRAKEAEQAAAGDIDRQLEDLAEASTTLRDRLPQDVRTRYVAAERSTGTGAAQLVGSLCRSCFMTIDPQSLARITSTPKDQLVSCPECDTLLIREDT</sequence>
<keyword evidence="1" id="KW-0175">Coiled coil</keyword>
<feature type="coiled-coil region" evidence="1">
    <location>
        <begin position="55"/>
        <end position="160"/>
    </location>
</feature>
<dbReference type="Pfam" id="PF02591">
    <property type="entry name" value="Zn_ribbon_9"/>
    <property type="match status" value="1"/>
</dbReference>
<proteinExistence type="predicted"/>
<evidence type="ECO:0000256" key="1">
    <source>
        <dbReference type="SAM" id="Coils"/>
    </source>
</evidence>
<dbReference type="EMBL" id="DXGC01000124">
    <property type="protein sequence ID" value="HIW92858.1"/>
    <property type="molecule type" value="Genomic_DNA"/>
</dbReference>
<accession>A0A9D1RT72</accession>
<gene>
    <name evidence="4" type="ORF">H9870_14490</name>
</gene>
<evidence type="ECO:0008006" key="6">
    <source>
        <dbReference type="Google" id="ProtNLM"/>
    </source>
</evidence>
<protein>
    <recommendedName>
        <fullName evidence="6">C4-type zinc ribbon domain-containing protein</fullName>
    </recommendedName>
</protein>
<evidence type="ECO:0000313" key="5">
    <source>
        <dbReference type="Proteomes" id="UP000824190"/>
    </source>
</evidence>
<evidence type="ECO:0000313" key="4">
    <source>
        <dbReference type="EMBL" id="HIW92858.1"/>
    </source>
</evidence>
<evidence type="ECO:0000259" key="3">
    <source>
        <dbReference type="Pfam" id="PF24481"/>
    </source>
</evidence>
<dbReference type="AlphaFoldDB" id="A0A9D1RT72"/>
<comment type="caution">
    <text evidence="4">The sequence shown here is derived from an EMBL/GenBank/DDBJ whole genome shotgun (WGS) entry which is preliminary data.</text>
</comment>
<evidence type="ECO:0000259" key="2">
    <source>
        <dbReference type="Pfam" id="PF02591"/>
    </source>
</evidence>